<accession>A0A1Q8CU68</accession>
<evidence type="ECO:0000313" key="9">
    <source>
        <dbReference type="EMBL" id="OLF17905.1"/>
    </source>
</evidence>
<dbReference type="GO" id="GO:0030170">
    <property type="term" value="F:pyridoxal phosphate binding"/>
    <property type="evidence" value="ECO:0007669"/>
    <property type="project" value="InterPro"/>
</dbReference>
<evidence type="ECO:0000256" key="8">
    <source>
        <dbReference type="SAM" id="MobiDB-lite"/>
    </source>
</evidence>
<evidence type="ECO:0000256" key="5">
    <source>
        <dbReference type="ARBA" id="ARBA00023239"/>
    </source>
</evidence>
<comment type="caution">
    <text evidence="9">The sequence shown here is derived from an EMBL/GenBank/DDBJ whole genome shotgun (WGS) entry which is preliminary data.</text>
</comment>
<reference evidence="9 10" key="1">
    <citation type="submission" date="2016-12" db="EMBL/GenBank/DDBJ databases">
        <title>The draft genome sequence of Actinophytocola sp. 11-183.</title>
        <authorList>
            <person name="Wang W."/>
            <person name="Yuan L."/>
        </authorList>
    </citation>
    <scope>NUCLEOTIDE SEQUENCE [LARGE SCALE GENOMIC DNA]</scope>
    <source>
        <strain evidence="9 10">11-183</strain>
    </source>
</reference>
<keyword evidence="10" id="KW-1185">Reference proteome</keyword>
<feature type="modified residue" description="N6-(pyridoxal phosphate)lysine" evidence="6">
    <location>
        <position position="343"/>
    </location>
</feature>
<evidence type="ECO:0008006" key="11">
    <source>
        <dbReference type="Google" id="ProtNLM"/>
    </source>
</evidence>
<dbReference type="Gene3D" id="3.90.1150.170">
    <property type="match status" value="1"/>
</dbReference>
<dbReference type="InterPro" id="IPR015424">
    <property type="entry name" value="PyrdxlP-dep_Trfase"/>
</dbReference>
<evidence type="ECO:0000256" key="7">
    <source>
        <dbReference type="RuleBase" id="RU000382"/>
    </source>
</evidence>
<evidence type="ECO:0000256" key="1">
    <source>
        <dbReference type="ARBA" id="ARBA00001933"/>
    </source>
</evidence>
<dbReference type="InterPro" id="IPR002129">
    <property type="entry name" value="PyrdxlP-dep_de-COase"/>
</dbReference>
<dbReference type="AlphaFoldDB" id="A0A1Q8CU68"/>
<evidence type="ECO:0000256" key="4">
    <source>
        <dbReference type="ARBA" id="ARBA00022898"/>
    </source>
</evidence>
<dbReference type="InterPro" id="IPR021115">
    <property type="entry name" value="Pyridoxal-P_BS"/>
</dbReference>
<dbReference type="PROSITE" id="PS00392">
    <property type="entry name" value="DDC_GAD_HDC_YDC"/>
    <property type="match status" value="1"/>
</dbReference>
<proteinExistence type="inferred from homology"/>
<dbReference type="InterPro" id="IPR015422">
    <property type="entry name" value="PyrdxlP-dep_Trfase_small"/>
</dbReference>
<sequence>MIDSGTSAGAPPLAGGAAGEQAVRDLVAVALDAVAGATRDRTGPLPPGGPTAVADSLARLLRPAAVRVSDGAGSGELHAGSEAGPEASAEPATGGEPAGSGSAGSGSVHSTAGSPWAGVLPERGVGAAAALADLTRVLVAGSVDPTHPWCAAHLHGPPLAVAAVADLVASMLNPSMDSWDQAPVASELERELTAAFAHLFFPAEPAPDALVTSGGTESTLVGLLLAREAGARQVVCGRNAHHSVARAAWQLGLPEPLLVDVEDGRLRVDRLEIPERAVVVATAGTTDTGAVDRLPEIAECAERAGAWLHVDAAYGGAALFSDRLAPLLAGVERADSVAVDLHKFGWQPVAAGLLATRVPVTALEVRADYLNPDDDVEAGLPDLLGRSLRTSRRPDVFKIAVTLRALGRSGIGALVERCCAMAGELAEAVEAHPALRLWGKPTLSTVLLRPTVAGDDPDGDALVAEVRRRLLTEGRAVLGRARVDARVWLKLTLLNPAADPHAHLELLDLVAATAEETRS</sequence>
<keyword evidence="4 6" id="KW-0663">Pyridoxal phosphate</keyword>
<keyword evidence="3" id="KW-0210">Decarboxylase</keyword>
<gene>
    <name evidence="9" type="ORF">BU204_08835</name>
</gene>
<evidence type="ECO:0000256" key="2">
    <source>
        <dbReference type="ARBA" id="ARBA00009533"/>
    </source>
</evidence>
<dbReference type="Gene3D" id="3.90.1150.10">
    <property type="entry name" value="Aspartate Aminotransferase, domain 1"/>
    <property type="match status" value="1"/>
</dbReference>
<feature type="compositionally biased region" description="Low complexity" evidence="8">
    <location>
        <begin position="105"/>
        <end position="114"/>
    </location>
</feature>
<evidence type="ECO:0000256" key="3">
    <source>
        <dbReference type="ARBA" id="ARBA00022793"/>
    </source>
</evidence>
<dbReference type="GO" id="GO:0004058">
    <property type="term" value="F:aromatic-L-amino-acid decarboxylase activity"/>
    <property type="evidence" value="ECO:0007669"/>
    <property type="project" value="UniProtKB-ARBA"/>
</dbReference>
<dbReference type="Proteomes" id="UP000185596">
    <property type="component" value="Unassembled WGS sequence"/>
</dbReference>
<dbReference type="Pfam" id="PF00282">
    <property type="entry name" value="Pyridoxal_deC"/>
    <property type="match status" value="1"/>
</dbReference>
<feature type="compositionally biased region" description="Low complexity" evidence="8">
    <location>
        <begin position="78"/>
        <end position="95"/>
    </location>
</feature>
<dbReference type="STRING" id="1912961.BU204_08835"/>
<dbReference type="Gene3D" id="3.40.640.10">
    <property type="entry name" value="Type I PLP-dependent aspartate aminotransferase-like (Major domain)"/>
    <property type="match status" value="1"/>
</dbReference>
<dbReference type="SUPFAM" id="SSF53383">
    <property type="entry name" value="PLP-dependent transferases"/>
    <property type="match status" value="1"/>
</dbReference>
<dbReference type="GO" id="GO:0019752">
    <property type="term" value="P:carboxylic acid metabolic process"/>
    <property type="evidence" value="ECO:0007669"/>
    <property type="project" value="InterPro"/>
</dbReference>
<evidence type="ECO:0000313" key="10">
    <source>
        <dbReference type="Proteomes" id="UP000185596"/>
    </source>
</evidence>
<comment type="similarity">
    <text evidence="2 7">Belongs to the group II decarboxylase family.</text>
</comment>
<name>A0A1Q8CU68_9PSEU</name>
<feature type="region of interest" description="Disordered" evidence="8">
    <location>
        <begin position="70"/>
        <end position="115"/>
    </location>
</feature>
<dbReference type="EMBL" id="MSIE01000013">
    <property type="protein sequence ID" value="OLF17905.1"/>
    <property type="molecule type" value="Genomic_DNA"/>
</dbReference>
<organism evidence="9 10">
    <name type="scientific">Actinophytocola xanthii</name>
    <dbReference type="NCBI Taxonomy" id="1912961"/>
    <lineage>
        <taxon>Bacteria</taxon>
        <taxon>Bacillati</taxon>
        <taxon>Actinomycetota</taxon>
        <taxon>Actinomycetes</taxon>
        <taxon>Pseudonocardiales</taxon>
        <taxon>Pseudonocardiaceae</taxon>
    </lineage>
</organism>
<dbReference type="InterPro" id="IPR015421">
    <property type="entry name" value="PyrdxlP-dep_Trfase_major"/>
</dbReference>
<comment type="cofactor">
    <cofactor evidence="1 6 7">
        <name>pyridoxal 5'-phosphate</name>
        <dbReference type="ChEBI" id="CHEBI:597326"/>
    </cofactor>
</comment>
<dbReference type="PANTHER" id="PTHR45677">
    <property type="entry name" value="GLUTAMATE DECARBOXYLASE-RELATED"/>
    <property type="match status" value="1"/>
</dbReference>
<dbReference type="OrthoDB" id="3335676at2"/>
<dbReference type="PANTHER" id="PTHR45677:SF8">
    <property type="entry name" value="CYSTEINE SULFINIC ACID DECARBOXYLASE"/>
    <property type="match status" value="1"/>
</dbReference>
<dbReference type="RefSeq" id="WP_075125100.1">
    <property type="nucleotide sequence ID" value="NZ_MSIE01000013.1"/>
</dbReference>
<protein>
    <recommendedName>
        <fullName evidence="11">Aspartate aminotransferase family protein</fullName>
    </recommendedName>
</protein>
<evidence type="ECO:0000256" key="6">
    <source>
        <dbReference type="PIRSR" id="PIRSR602129-50"/>
    </source>
</evidence>
<dbReference type="GO" id="GO:0005737">
    <property type="term" value="C:cytoplasm"/>
    <property type="evidence" value="ECO:0007669"/>
    <property type="project" value="TreeGrafter"/>
</dbReference>
<keyword evidence="5 7" id="KW-0456">Lyase</keyword>